<reference evidence="2 3" key="1">
    <citation type="submission" date="2016-06" db="EMBL/GenBank/DDBJ databases">
        <title>Three novel species with peptidoglycan cell walls form the new genus Lacunisphaera gen. nov. in the family Opitutaceae of the verrucomicrobial subdivision 4.</title>
        <authorList>
            <person name="Rast P."/>
            <person name="Gloeckner I."/>
            <person name="Jogler M."/>
            <person name="Boedeker C."/>
            <person name="Jeske O."/>
            <person name="Wiegand S."/>
            <person name="Reinhardt R."/>
            <person name="Schumann P."/>
            <person name="Rohde M."/>
            <person name="Spring S."/>
            <person name="Gloeckner F.O."/>
            <person name="Jogler C."/>
        </authorList>
    </citation>
    <scope>NUCLEOTIDE SEQUENCE [LARGE SCALE GENOMIC DNA]</scope>
    <source>
        <strain evidence="2 3">IG16b</strain>
    </source>
</reference>
<dbReference type="AlphaFoldDB" id="A0A1D8AV64"/>
<feature type="chain" id="PRO_5009105231" evidence="1">
    <location>
        <begin position="39"/>
        <end position="413"/>
    </location>
</feature>
<protein>
    <submittedName>
        <fullName evidence="2">Uncharacterized protein</fullName>
    </submittedName>
</protein>
<evidence type="ECO:0000313" key="3">
    <source>
        <dbReference type="Proteomes" id="UP000095228"/>
    </source>
</evidence>
<dbReference type="EMBL" id="CP016094">
    <property type="protein sequence ID" value="AOS44773.1"/>
    <property type="molecule type" value="Genomic_DNA"/>
</dbReference>
<organism evidence="2 3">
    <name type="scientific">Lacunisphaera limnophila</name>
    <dbReference type="NCBI Taxonomy" id="1838286"/>
    <lineage>
        <taxon>Bacteria</taxon>
        <taxon>Pseudomonadati</taxon>
        <taxon>Verrucomicrobiota</taxon>
        <taxon>Opitutia</taxon>
        <taxon>Opitutales</taxon>
        <taxon>Opitutaceae</taxon>
        <taxon>Lacunisphaera</taxon>
    </lineage>
</organism>
<name>A0A1D8AV64_9BACT</name>
<sequence length="413" mass="45471">MTTPTPALLPRFLCCEHPSRASAIFLALLICLAGYCHAEGDSNLPADVITLPLVNPARWVIDTSHLGTDQVAITYDAAEKVAVLTPTWSAHDATSADLNSRNIQDSNLHLYQLVPRSDCTQSVSYFEISVPSAYVDEGRLDIQFTLQGGEADDYLFNGRTFLMKDFAEAKGGYKSVTLKSSDFSEPEVKRRGIERVGFTLHRHGSMVSAPIRIRQVSVTLNRAKIIPLPPEAEIVNPASFYEFAYTNQAAIDRIQVENSAEAREIKRQLGTDAQGMVLLPQWSPDQLRQGQSGVAYLKQSLGAPHNFARFEVQYLVNIPRAYFDEGKLDVYLCIQAGEAGHGVWSGAPRKLSTFADKAGQDVVLTLTQDDFLPGHGGHGKKRNKIEFVALQLVPHGSVVTEPILLKRITVKLP</sequence>
<keyword evidence="3" id="KW-1185">Reference proteome</keyword>
<evidence type="ECO:0000256" key="1">
    <source>
        <dbReference type="SAM" id="SignalP"/>
    </source>
</evidence>
<evidence type="ECO:0000313" key="2">
    <source>
        <dbReference type="EMBL" id="AOS44773.1"/>
    </source>
</evidence>
<dbReference type="Proteomes" id="UP000095228">
    <property type="component" value="Chromosome"/>
</dbReference>
<dbReference type="KEGG" id="obg:Verru16b_01841"/>
<keyword evidence="1" id="KW-0732">Signal</keyword>
<gene>
    <name evidence="2" type="ORF">Verru16b_01841</name>
</gene>
<feature type="signal peptide" evidence="1">
    <location>
        <begin position="1"/>
        <end position="38"/>
    </location>
</feature>
<accession>A0A1D8AV64</accession>
<proteinExistence type="predicted"/>
<dbReference type="RefSeq" id="WP_157772358.1">
    <property type="nucleotide sequence ID" value="NZ_CP016094.1"/>
</dbReference>